<dbReference type="STRING" id="44941.A0A397VBL0"/>
<sequence length="109" mass="12626">MVLRRQNPKKPTTKQHQQANTSNDDNILKHDDPAEFSEGRTIHAALILISYDIPAARKLYGHILALVSCHRCEKSANYINRHFIFGDMQNMDEWFVQKDLAVHQEKALE</sequence>
<proteinExistence type="predicted"/>
<dbReference type="AlphaFoldDB" id="A0A397VBL0"/>
<organism evidence="2 3">
    <name type="scientific">Gigaspora rosea</name>
    <dbReference type="NCBI Taxonomy" id="44941"/>
    <lineage>
        <taxon>Eukaryota</taxon>
        <taxon>Fungi</taxon>
        <taxon>Fungi incertae sedis</taxon>
        <taxon>Mucoromycota</taxon>
        <taxon>Glomeromycotina</taxon>
        <taxon>Glomeromycetes</taxon>
        <taxon>Diversisporales</taxon>
        <taxon>Gigasporaceae</taxon>
        <taxon>Gigaspora</taxon>
    </lineage>
</organism>
<feature type="compositionally biased region" description="Basic residues" evidence="1">
    <location>
        <begin position="1"/>
        <end position="13"/>
    </location>
</feature>
<dbReference type="Proteomes" id="UP000266673">
    <property type="component" value="Unassembled WGS sequence"/>
</dbReference>
<gene>
    <name evidence="2" type="ORF">C2G38_2189298</name>
</gene>
<name>A0A397VBL0_9GLOM</name>
<protein>
    <submittedName>
        <fullName evidence="2">Uncharacterized protein</fullName>
    </submittedName>
</protein>
<reference evidence="2 3" key="1">
    <citation type="submission" date="2018-06" db="EMBL/GenBank/DDBJ databases">
        <title>Comparative genomics reveals the genomic features of Rhizophagus irregularis, R. cerebriforme, R. diaphanum and Gigaspora rosea, and their symbiotic lifestyle signature.</title>
        <authorList>
            <person name="Morin E."/>
            <person name="San Clemente H."/>
            <person name="Chen E.C.H."/>
            <person name="De La Providencia I."/>
            <person name="Hainaut M."/>
            <person name="Kuo A."/>
            <person name="Kohler A."/>
            <person name="Murat C."/>
            <person name="Tang N."/>
            <person name="Roy S."/>
            <person name="Loubradou J."/>
            <person name="Henrissat B."/>
            <person name="Grigoriev I.V."/>
            <person name="Corradi N."/>
            <person name="Roux C."/>
            <person name="Martin F.M."/>
        </authorList>
    </citation>
    <scope>NUCLEOTIDE SEQUENCE [LARGE SCALE GENOMIC DNA]</scope>
    <source>
        <strain evidence="2 3">DAOM 194757</strain>
    </source>
</reference>
<feature type="region of interest" description="Disordered" evidence="1">
    <location>
        <begin position="1"/>
        <end position="33"/>
    </location>
</feature>
<comment type="caution">
    <text evidence="2">The sequence shown here is derived from an EMBL/GenBank/DDBJ whole genome shotgun (WGS) entry which is preliminary data.</text>
</comment>
<keyword evidence="3" id="KW-1185">Reference proteome</keyword>
<evidence type="ECO:0000313" key="2">
    <source>
        <dbReference type="EMBL" id="RIB16676.1"/>
    </source>
</evidence>
<dbReference type="EMBL" id="QKWP01000658">
    <property type="protein sequence ID" value="RIB16676.1"/>
    <property type="molecule type" value="Genomic_DNA"/>
</dbReference>
<feature type="compositionally biased region" description="Polar residues" evidence="1">
    <location>
        <begin position="14"/>
        <end position="25"/>
    </location>
</feature>
<evidence type="ECO:0000256" key="1">
    <source>
        <dbReference type="SAM" id="MobiDB-lite"/>
    </source>
</evidence>
<accession>A0A397VBL0</accession>
<dbReference type="OrthoDB" id="3039677at2759"/>
<evidence type="ECO:0000313" key="3">
    <source>
        <dbReference type="Proteomes" id="UP000266673"/>
    </source>
</evidence>